<reference evidence="12 13" key="1">
    <citation type="submission" date="2025-04" db="UniProtKB">
        <authorList>
            <consortium name="RefSeq"/>
        </authorList>
    </citation>
    <scope>IDENTIFICATION</scope>
</reference>
<dbReference type="Gene3D" id="3.20.20.80">
    <property type="entry name" value="Glycosidases"/>
    <property type="match status" value="1"/>
</dbReference>
<dbReference type="OrthoDB" id="73875at2759"/>
<protein>
    <submittedName>
        <fullName evidence="12 13">Oviduct-specific glycoprotein-like</fullName>
    </submittedName>
</protein>
<dbReference type="PANTHER" id="PTHR11177:SF317">
    <property type="entry name" value="CHITINASE 12-RELATED"/>
    <property type="match status" value="1"/>
</dbReference>
<dbReference type="InterPro" id="IPR001223">
    <property type="entry name" value="Glyco_hydro18_cat"/>
</dbReference>
<feature type="chain" id="PRO_5044702580" evidence="8">
    <location>
        <begin position="17"/>
        <end position="796"/>
    </location>
</feature>
<dbReference type="InterPro" id="IPR050314">
    <property type="entry name" value="Glycosyl_Hydrlase_18"/>
</dbReference>
<evidence type="ECO:0000259" key="9">
    <source>
        <dbReference type="PROSITE" id="PS50940"/>
    </source>
</evidence>
<dbReference type="GO" id="GO:0006032">
    <property type="term" value="P:chitin catabolic process"/>
    <property type="evidence" value="ECO:0007669"/>
    <property type="project" value="UniProtKB-ARBA"/>
</dbReference>
<dbReference type="PANTHER" id="PTHR11177">
    <property type="entry name" value="CHITINASE"/>
    <property type="match status" value="1"/>
</dbReference>
<dbReference type="InterPro" id="IPR011583">
    <property type="entry name" value="Chitinase_II/V-like_cat"/>
</dbReference>
<dbReference type="RefSeq" id="XP_055871921.1">
    <property type="nucleotide sequence ID" value="XM_056015946.1"/>
</dbReference>
<dbReference type="SUPFAM" id="SSF54556">
    <property type="entry name" value="Chitinase insertion domain"/>
    <property type="match status" value="1"/>
</dbReference>
<keyword evidence="3 6" id="KW-0378">Hydrolase</keyword>
<dbReference type="InterPro" id="IPR002557">
    <property type="entry name" value="Chitin-bd_dom"/>
</dbReference>
<dbReference type="GO" id="GO:0005576">
    <property type="term" value="C:extracellular region"/>
    <property type="evidence" value="ECO:0007669"/>
    <property type="project" value="InterPro"/>
</dbReference>
<dbReference type="GO" id="GO:0004568">
    <property type="term" value="F:chitinase activity"/>
    <property type="evidence" value="ECO:0007669"/>
    <property type="project" value="UniProtKB-ARBA"/>
</dbReference>
<dbReference type="SUPFAM" id="SSF57625">
    <property type="entry name" value="Invertebrate chitin-binding proteins"/>
    <property type="match status" value="1"/>
</dbReference>
<dbReference type="PROSITE" id="PS01095">
    <property type="entry name" value="GH18_1"/>
    <property type="match status" value="1"/>
</dbReference>
<dbReference type="PROSITE" id="PS51910">
    <property type="entry name" value="GH18_2"/>
    <property type="match status" value="1"/>
</dbReference>
<evidence type="ECO:0000256" key="7">
    <source>
        <dbReference type="SAM" id="MobiDB-lite"/>
    </source>
</evidence>
<evidence type="ECO:0000256" key="6">
    <source>
        <dbReference type="RuleBase" id="RU000489"/>
    </source>
</evidence>
<evidence type="ECO:0000256" key="4">
    <source>
        <dbReference type="ARBA" id="ARBA00023157"/>
    </source>
</evidence>
<feature type="region of interest" description="Disordered" evidence="7">
    <location>
        <begin position="606"/>
        <end position="625"/>
    </location>
</feature>
<dbReference type="Pfam" id="PF01607">
    <property type="entry name" value="CBM_14"/>
    <property type="match status" value="1"/>
</dbReference>
<dbReference type="InterPro" id="IPR029070">
    <property type="entry name" value="Chitinase_insertion_sf"/>
</dbReference>
<feature type="region of interest" description="Disordered" evidence="7">
    <location>
        <begin position="422"/>
        <end position="448"/>
    </location>
</feature>
<dbReference type="Gene3D" id="2.170.140.10">
    <property type="entry name" value="Chitin binding domain"/>
    <property type="match status" value="1"/>
</dbReference>
<feature type="signal peptide" evidence="8">
    <location>
        <begin position="1"/>
        <end position="16"/>
    </location>
</feature>
<evidence type="ECO:0000256" key="3">
    <source>
        <dbReference type="ARBA" id="ARBA00022801"/>
    </source>
</evidence>
<keyword evidence="2" id="KW-0147">Chitin-binding</keyword>
<keyword evidence="11" id="KW-1185">Reference proteome</keyword>
<evidence type="ECO:0000256" key="2">
    <source>
        <dbReference type="ARBA" id="ARBA00022669"/>
    </source>
</evidence>
<dbReference type="FunFam" id="3.10.50.10:FF:000001">
    <property type="entry name" value="Chitinase 3-like 1"/>
    <property type="match status" value="1"/>
</dbReference>
<evidence type="ECO:0000256" key="5">
    <source>
        <dbReference type="ARBA" id="ARBA00023295"/>
    </source>
</evidence>
<dbReference type="InterPro" id="IPR036508">
    <property type="entry name" value="Chitin-bd_dom_sf"/>
</dbReference>
<dbReference type="InterPro" id="IPR001579">
    <property type="entry name" value="Glyco_hydro_18_chit_AS"/>
</dbReference>
<dbReference type="AlphaFoldDB" id="A0A9W2ZAK2"/>
<dbReference type="CDD" id="cd02872">
    <property type="entry name" value="GH18_chitolectin_chitotriosidase"/>
    <property type="match status" value="1"/>
</dbReference>
<gene>
    <name evidence="12 13" type="primary">LOC106079372</name>
</gene>
<feature type="domain" description="GH18" evidence="10">
    <location>
        <begin position="17"/>
        <end position="392"/>
    </location>
</feature>
<accession>A0A9W2ZAK2</accession>
<dbReference type="GeneID" id="106079372"/>
<dbReference type="SUPFAM" id="SSF51445">
    <property type="entry name" value="(Trans)glycosidases"/>
    <property type="match status" value="1"/>
</dbReference>
<evidence type="ECO:0000313" key="11">
    <source>
        <dbReference type="Proteomes" id="UP001165740"/>
    </source>
</evidence>
<dbReference type="Gene3D" id="3.10.50.10">
    <property type="match status" value="1"/>
</dbReference>
<evidence type="ECO:0000313" key="13">
    <source>
        <dbReference type="RefSeq" id="XP_055871921.1"/>
    </source>
</evidence>
<evidence type="ECO:0000313" key="12">
    <source>
        <dbReference type="RefSeq" id="XP_055871920.1"/>
    </source>
</evidence>
<dbReference type="Pfam" id="PF00704">
    <property type="entry name" value="Glyco_hydro_18"/>
    <property type="match status" value="1"/>
</dbReference>
<proteinExistence type="inferred from homology"/>
<name>A0A9W2ZAK2_BIOGL</name>
<feature type="domain" description="Chitin-binding type-2" evidence="9">
    <location>
        <begin position="735"/>
        <end position="796"/>
    </location>
</feature>
<keyword evidence="5 6" id="KW-0326">Glycosidase</keyword>
<dbReference type="SMART" id="SM00494">
    <property type="entry name" value="ChtBD2"/>
    <property type="match status" value="1"/>
</dbReference>
<evidence type="ECO:0000256" key="8">
    <source>
        <dbReference type="SAM" id="SignalP"/>
    </source>
</evidence>
<evidence type="ECO:0000256" key="1">
    <source>
        <dbReference type="ARBA" id="ARBA00009121"/>
    </source>
</evidence>
<comment type="similarity">
    <text evidence="1">Belongs to the glycosyl hydrolase 18 family. Chitinase class II subfamily.</text>
</comment>
<dbReference type="SMART" id="SM00636">
    <property type="entry name" value="Glyco_18"/>
    <property type="match status" value="1"/>
</dbReference>
<dbReference type="InterPro" id="IPR017853">
    <property type="entry name" value="GH"/>
</dbReference>
<feature type="compositionally biased region" description="Polar residues" evidence="7">
    <location>
        <begin position="611"/>
        <end position="625"/>
    </location>
</feature>
<dbReference type="PROSITE" id="PS50940">
    <property type="entry name" value="CHIT_BIND_II"/>
    <property type="match status" value="1"/>
</dbReference>
<keyword evidence="4" id="KW-1015">Disulfide bond</keyword>
<evidence type="ECO:0000259" key="10">
    <source>
        <dbReference type="PROSITE" id="PS51910"/>
    </source>
</evidence>
<feature type="compositionally biased region" description="Polar residues" evidence="7">
    <location>
        <begin position="422"/>
        <end position="446"/>
    </location>
</feature>
<dbReference type="Proteomes" id="UP001165740">
    <property type="component" value="Chromosome 17"/>
</dbReference>
<dbReference type="GO" id="GO:0008061">
    <property type="term" value="F:chitin binding"/>
    <property type="evidence" value="ECO:0007669"/>
    <property type="project" value="UniProtKB-KW"/>
</dbReference>
<dbReference type="GO" id="GO:0005975">
    <property type="term" value="P:carbohydrate metabolic process"/>
    <property type="evidence" value="ECO:0007669"/>
    <property type="project" value="InterPro"/>
</dbReference>
<sequence>MKLLLMFVQLLALTFGKHIFCYYSSFAQTRKGVGKFLPEDINPHLCTHLIYAFVHITSDGRGLRPFNKNDLGQNGLYARTLALKKANPSLKVLLAVGGWQIGSKPFLPMIKTEETRATWIRNVIKYIRKRGFDGLDMDWEFPATRGSPSEDKYRFTALMKGLYEAFQKESEETGREKLLLTLATASGTYYIDQSYEPYKIINYIDFMLLMTYNYHGQWEKKTGHHSGLYPHKDDPKYGEKSQLYQEWSIDYWLSAGISKDKLIVGIPTYGMTFTLADASKHGVHAPAIGGGEMGQYTKESGILAYYEVCMNLRDKGWKQEWIDDQMVSYAYSGNQWVGYEDRRSMAFKAANIMKRDVGGAFVWSVEMDDFNGACGQGQYPLLSTLVDALGHGPVSQTAARERVTPLLTDQRNREEILVRLNTTPEPSGMSLSKGVSNSKTRSSPSPDQVKVPEVILNYSIIRKNKNGPLNKPSATSRQHRLKNVEIFSSTESFSTSLRPTQAPGWLHQIGLQEMPSAETVEEKGHQNTSPEMPKSKPVIKLQESSALLQHKTKNLIHGTPYWIKPALTETTELPFTEQPVVDSSKYSNKGAQSKVWWARPYPIDRSKAKTKSASGAQRGQSSNTMWWKQEEARQSQNYAVYIASPHSRNEVKVKALELPAKDGYYVISSLNNRNHRWWAAGNPSHQIQNGDGANQGGSGDKANDFWSRRRSTPPGLMVARSQQMIMSNKSVLVRQEVCRERGVGTFADPLSCDHFIMCLPGNWMDFPPPVMACPAGTKFDSRLNVCNYASDVTCPH</sequence>
<dbReference type="RefSeq" id="XP_055871920.1">
    <property type="nucleotide sequence ID" value="XM_056015945.1"/>
</dbReference>
<keyword evidence="8" id="KW-0732">Signal</keyword>
<organism evidence="11 12">
    <name type="scientific">Biomphalaria glabrata</name>
    <name type="common">Bloodfluke planorb</name>
    <name type="synonym">Freshwater snail</name>
    <dbReference type="NCBI Taxonomy" id="6526"/>
    <lineage>
        <taxon>Eukaryota</taxon>
        <taxon>Metazoa</taxon>
        <taxon>Spiralia</taxon>
        <taxon>Lophotrochozoa</taxon>
        <taxon>Mollusca</taxon>
        <taxon>Gastropoda</taxon>
        <taxon>Heterobranchia</taxon>
        <taxon>Euthyneura</taxon>
        <taxon>Panpulmonata</taxon>
        <taxon>Hygrophila</taxon>
        <taxon>Lymnaeoidea</taxon>
        <taxon>Planorbidae</taxon>
        <taxon>Biomphalaria</taxon>
    </lineage>
</organism>